<dbReference type="SUPFAM" id="SSF49464">
    <property type="entry name" value="Carboxypeptidase regulatory domain-like"/>
    <property type="match status" value="1"/>
</dbReference>
<evidence type="ECO:0000256" key="4">
    <source>
        <dbReference type="ARBA" id="ARBA00022692"/>
    </source>
</evidence>
<dbReference type="RefSeq" id="WP_157484756.1">
    <property type="nucleotide sequence ID" value="NZ_WOWP01000063.1"/>
</dbReference>
<name>A0A6N8HIN1_9FLAO</name>
<evidence type="ECO:0000256" key="6">
    <source>
        <dbReference type="ARBA" id="ARBA00023077"/>
    </source>
</evidence>
<evidence type="ECO:0000256" key="3">
    <source>
        <dbReference type="ARBA" id="ARBA00022452"/>
    </source>
</evidence>
<evidence type="ECO:0000313" key="15">
    <source>
        <dbReference type="EMBL" id="MUV05506.1"/>
    </source>
</evidence>
<dbReference type="Proteomes" id="UP000433945">
    <property type="component" value="Unassembled WGS sequence"/>
</dbReference>
<dbReference type="GO" id="GO:0015344">
    <property type="term" value="F:siderophore uptake transmembrane transporter activity"/>
    <property type="evidence" value="ECO:0007669"/>
    <property type="project" value="TreeGrafter"/>
</dbReference>
<evidence type="ECO:0000256" key="2">
    <source>
        <dbReference type="ARBA" id="ARBA00022448"/>
    </source>
</evidence>
<dbReference type="InterPro" id="IPR008969">
    <property type="entry name" value="CarboxyPept-like_regulatory"/>
</dbReference>
<keyword evidence="8 15" id="KW-0675">Receptor</keyword>
<dbReference type="SUPFAM" id="SSF56935">
    <property type="entry name" value="Porins"/>
    <property type="match status" value="1"/>
</dbReference>
<sequence length="863" mass="96190">MRNFRHLLMTLTMLLLGAASFAQETISGKVVDGHDNLPLMAANVVVRGTAEGATTNDDGSFTLKTNKTSGDVIISFIGYETRVIPFTITPGQTFNVGEIKLMVDAEELDAVVIVGSGVIDMEEDRKTPVAVSKISYKEIQQKSGSQDFPEVMKNTPSVYVASQAGGFGDSKVYVRGFDQTNTAFLLNGQPINGMEDGNMYWSNWSGMTDVASSVQVQRGLGSSKLAISSVGGTVNIVTKATQLREGGFAQSTVGNNNFMKNTVSYNTGMMENGWGFSALLTKWSGDGYNRGTYGEGQNYFVSVGYKANEKHLFNFLIFGAPQLHDQNFTKRISDYLVHGRKYNNNYGYYKGDYMTERRNYYHKPVANFNWDFNINDAMQLSTVLYASWGRGGGTGNWGSGRARTADGQVDFDAIEANNSLLPGGIGSLGNGAYAIRNSVNNHAWYGVVSNFNHKLTDELSYNAGIDLRTYKGDHYRTINHFLGLNGWETTDNAQYPGGYIVTDAFSAKPWSSLFDKADDDQKVNYDYSERISYGGLFGQVEYATNNFSAYVQGAVSNQSHRRWDRFGYVEAEEESAKVNNTGFNIKGGASYVITPNHTVFVNAGHYSRQPYHDNIYLNFGNDVNPLTKNEKVTGFEAGYRFRRAYFDANLNLYSTKWRDRVTTTSDGDEATGDRIYINNSGVVQLHKGVEIDFMAHPFTFLDVRGFGSFGDWVYDDNIYRRTYDQDQNLLDEEVVDVKDGKVGGGAQTTYGFGLVYKATQRLSVDVDWRNYDNLYSTYVTKNNIELPSYDIFDAGATYKINFTETSLSFRLNVNNLFGEVYMSEMTSANAVEDGDETYKGINTSNNVFFGNGTTWNFAMRFNF</sequence>
<keyword evidence="3 10" id="KW-1134">Transmembrane beta strand</keyword>
<dbReference type="Pfam" id="PF00593">
    <property type="entry name" value="TonB_dep_Rec_b-barrel"/>
    <property type="match status" value="1"/>
</dbReference>
<dbReference type="AlphaFoldDB" id="A0A6N8HIN1"/>
<dbReference type="Gene3D" id="2.60.40.1120">
    <property type="entry name" value="Carboxypeptidase-like, regulatory domain"/>
    <property type="match status" value="1"/>
</dbReference>
<keyword evidence="9 10" id="KW-0998">Cell outer membrane</keyword>
<proteinExistence type="inferred from homology"/>
<comment type="subcellular location">
    <subcellularLocation>
        <location evidence="1 10">Cell outer membrane</location>
        <topology evidence="1 10">Multi-pass membrane protein</topology>
    </subcellularLocation>
</comment>
<keyword evidence="7 10" id="KW-0472">Membrane</keyword>
<dbReference type="EMBL" id="WOWP01000063">
    <property type="protein sequence ID" value="MUV05506.1"/>
    <property type="molecule type" value="Genomic_DNA"/>
</dbReference>
<keyword evidence="2 10" id="KW-0813">Transport</keyword>
<keyword evidence="16" id="KW-1185">Reference proteome</keyword>
<organism evidence="15 16">
    <name type="scientific">Flavobacterium rakeshii</name>
    <dbReference type="NCBI Taxonomy" id="1038845"/>
    <lineage>
        <taxon>Bacteria</taxon>
        <taxon>Pseudomonadati</taxon>
        <taxon>Bacteroidota</taxon>
        <taxon>Flavobacteriia</taxon>
        <taxon>Flavobacteriales</taxon>
        <taxon>Flavobacteriaceae</taxon>
        <taxon>Flavobacterium</taxon>
    </lineage>
</organism>
<accession>A0A6N8HIN1</accession>
<evidence type="ECO:0000256" key="12">
    <source>
        <dbReference type="SAM" id="SignalP"/>
    </source>
</evidence>
<dbReference type="Gene3D" id="2.40.170.20">
    <property type="entry name" value="TonB-dependent receptor, beta-barrel domain"/>
    <property type="match status" value="1"/>
</dbReference>
<evidence type="ECO:0000256" key="1">
    <source>
        <dbReference type="ARBA" id="ARBA00004571"/>
    </source>
</evidence>
<reference evidence="15 16" key="1">
    <citation type="submission" date="2019-12" db="EMBL/GenBank/DDBJ databases">
        <authorList>
            <person name="Sun J.-Q."/>
        </authorList>
    </citation>
    <scope>NUCLEOTIDE SEQUENCE [LARGE SCALE GENOMIC DNA]</scope>
    <source>
        <strain evidence="15 16">JCM 17928</strain>
    </source>
</reference>
<evidence type="ECO:0000256" key="10">
    <source>
        <dbReference type="PROSITE-ProRule" id="PRU01360"/>
    </source>
</evidence>
<feature type="chain" id="PRO_5026666430" evidence="12">
    <location>
        <begin position="23"/>
        <end position="863"/>
    </location>
</feature>
<dbReference type="Pfam" id="PF07715">
    <property type="entry name" value="Plug"/>
    <property type="match status" value="1"/>
</dbReference>
<dbReference type="InterPro" id="IPR037066">
    <property type="entry name" value="Plug_dom_sf"/>
</dbReference>
<dbReference type="InterPro" id="IPR000531">
    <property type="entry name" value="Beta-barrel_TonB"/>
</dbReference>
<dbReference type="InterPro" id="IPR012910">
    <property type="entry name" value="Plug_dom"/>
</dbReference>
<comment type="similarity">
    <text evidence="10 11">Belongs to the TonB-dependent receptor family.</text>
</comment>
<dbReference type="PANTHER" id="PTHR30069:SF29">
    <property type="entry name" value="HEMOGLOBIN AND HEMOGLOBIN-HAPTOGLOBIN-BINDING PROTEIN 1-RELATED"/>
    <property type="match status" value="1"/>
</dbReference>
<evidence type="ECO:0000313" key="16">
    <source>
        <dbReference type="Proteomes" id="UP000433945"/>
    </source>
</evidence>
<feature type="domain" description="TonB-dependent receptor plug" evidence="14">
    <location>
        <begin position="125"/>
        <end position="233"/>
    </location>
</feature>
<dbReference type="OrthoDB" id="9761152at2"/>
<dbReference type="PANTHER" id="PTHR30069">
    <property type="entry name" value="TONB-DEPENDENT OUTER MEMBRANE RECEPTOR"/>
    <property type="match status" value="1"/>
</dbReference>
<keyword evidence="6 11" id="KW-0798">TonB box</keyword>
<feature type="signal peptide" evidence="12">
    <location>
        <begin position="1"/>
        <end position="22"/>
    </location>
</feature>
<keyword evidence="5 12" id="KW-0732">Signal</keyword>
<dbReference type="InterPro" id="IPR036942">
    <property type="entry name" value="Beta-barrel_TonB_sf"/>
</dbReference>
<evidence type="ECO:0000256" key="7">
    <source>
        <dbReference type="ARBA" id="ARBA00023136"/>
    </source>
</evidence>
<evidence type="ECO:0000256" key="8">
    <source>
        <dbReference type="ARBA" id="ARBA00023170"/>
    </source>
</evidence>
<dbReference type="Pfam" id="PF13715">
    <property type="entry name" value="CarbopepD_reg_2"/>
    <property type="match status" value="1"/>
</dbReference>
<protein>
    <submittedName>
        <fullName evidence="15">TonB-dependent receptor</fullName>
    </submittedName>
</protein>
<dbReference type="GO" id="GO:0044718">
    <property type="term" value="P:siderophore transmembrane transport"/>
    <property type="evidence" value="ECO:0007669"/>
    <property type="project" value="TreeGrafter"/>
</dbReference>
<evidence type="ECO:0000256" key="9">
    <source>
        <dbReference type="ARBA" id="ARBA00023237"/>
    </source>
</evidence>
<dbReference type="PROSITE" id="PS52016">
    <property type="entry name" value="TONB_DEPENDENT_REC_3"/>
    <property type="match status" value="1"/>
</dbReference>
<evidence type="ECO:0000256" key="11">
    <source>
        <dbReference type="RuleBase" id="RU003357"/>
    </source>
</evidence>
<keyword evidence="4 10" id="KW-0812">Transmembrane</keyword>
<evidence type="ECO:0000256" key="5">
    <source>
        <dbReference type="ARBA" id="ARBA00022729"/>
    </source>
</evidence>
<evidence type="ECO:0000259" key="13">
    <source>
        <dbReference type="Pfam" id="PF00593"/>
    </source>
</evidence>
<gene>
    <name evidence="15" type="ORF">GN157_17465</name>
</gene>
<dbReference type="InterPro" id="IPR039426">
    <property type="entry name" value="TonB-dep_rcpt-like"/>
</dbReference>
<evidence type="ECO:0000259" key="14">
    <source>
        <dbReference type="Pfam" id="PF07715"/>
    </source>
</evidence>
<feature type="domain" description="TonB-dependent receptor-like beta-barrel" evidence="13">
    <location>
        <begin position="324"/>
        <end position="816"/>
    </location>
</feature>
<comment type="caution">
    <text evidence="15">The sequence shown here is derived from an EMBL/GenBank/DDBJ whole genome shotgun (WGS) entry which is preliminary data.</text>
</comment>
<dbReference type="GO" id="GO:0009279">
    <property type="term" value="C:cell outer membrane"/>
    <property type="evidence" value="ECO:0007669"/>
    <property type="project" value="UniProtKB-SubCell"/>
</dbReference>
<dbReference type="Gene3D" id="2.170.130.10">
    <property type="entry name" value="TonB-dependent receptor, plug domain"/>
    <property type="match status" value="1"/>
</dbReference>